<dbReference type="PANTHER" id="PTHR24113">
    <property type="entry name" value="RAN GTPASE-ACTIVATING PROTEIN 1"/>
    <property type="match status" value="1"/>
</dbReference>
<dbReference type="EMBL" id="VFQX01000068">
    <property type="protein sequence ID" value="KAF0972280.1"/>
    <property type="molecule type" value="Genomic_DNA"/>
</dbReference>
<dbReference type="SUPFAM" id="SSF52047">
    <property type="entry name" value="RNI-like"/>
    <property type="match status" value="2"/>
</dbReference>
<dbReference type="Gene3D" id="3.80.10.10">
    <property type="entry name" value="Ribonuclease Inhibitor"/>
    <property type="match status" value="2"/>
</dbReference>
<organism evidence="4 5">
    <name type="scientific">Naegleria fowleri</name>
    <name type="common">Brain eating amoeba</name>
    <dbReference type="NCBI Taxonomy" id="5763"/>
    <lineage>
        <taxon>Eukaryota</taxon>
        <taxon>Discoba</taxon>
        <taxon>Heterolobosea</taxon>
        <taxon>Tetramitia</taxon>
        <taxon>Eutetramitia</taxon>
        <taxon>Vahlkampfiidae</taxon>
        <taxon>Naegleria</taxon>
    </lineage>
</organism>
<dbReference type="InterPro" id="IPR027038">
    <property type="entry name" value="RanGap"/>
</dbReference>
<dbReference type="SMART" id="SM00368">
    <property type="entry name" value="LRR_RI"/>
    <property type="match status" value="5"/>
</dbReference>
<evidence type="ECO:0000313" key="4">
    <source>
        <dbReference type="EMBL" id="KAF0972280.1"/>
    </source>
</evidence>
<keyword evidence="1" id="KW-0343">GTPase activation</keyword>
<keyword evidence="2" id="KW-0433">Leucine-rich repeat</keyword>
<keyword evidence="5" id="KW-1185">Reference proteome</keyword>
<sequence length="834" mass="95979">MRRTEEEKSSSSSFLSDFAIQWLLESLTPGISDVDGHPCTGAQQEQDHHEHHHTYRHYLNILEKLPMRTVLKFCTYLSAFELEKLLNESSTNERGDSCECAKSPPHQFKIIIHECFERLFRKRFEEDERSMMAFKLKTKQDQLLMAASNVEKDFTHHHDGTDPNTETDFIQLYFQNYLHQCVNSVLENKQIHEFEGSRVAEVLESTTEDTEEFLMRDENDDSKHARRMSFLQFPIPNKVSDPFFTRRREFYCKNNTFQQASHESPSLYDHLHRYGKYVRALSISKSLLKYLRESEQLQQFMECFEKIEELTFRDMREEDTEFICSILQAFTPLQKVSFYHSFFSESSLNVILNLIFSENGFSIIGQKMSISHLQQCFSDSIVQKVGNDSYDVVMNIQDTNDDDLDLYGDLFDATTFETTENSKKRPLSSINMDFNKNTSNLETDIESTNKKLKTLKNVHLKLTHITFRSVSFFQSSSELLGKLLSTHTSHSLDHQVQEEMLTLNFSFNELTSKMVTSLLAPNPSQFMNLTTLILTENNIDNDFLIYLSLQKPLLKTLTKLDLSNNHIVGVKGINALFESLQNEKSYLEFVNLSHNRLGGTSMFNDDYHEIGNCEIESLNSYLSSLANASLKTLLLSDCDLTSSMLQSLLLAITHNKSVITLDISYNAMKTNALAVMLFHNTTLRHLSVSCCALEEISQSLLKSLLQNETLTYLDLSGNRLKDVGGVTLVSYLKQKLEQCIQKKTFTFNTLDLSTNRFGEQFCYQLTSLFQNYSHQVDNFHIDTLLLENNFFSQEATQKLKNVALQSGMISRIALTNEDGKAQVYVQPCDGTTLT</sequence>
<evidence type="ECO:0000256" key="3">
    <source>
        <dbReference type="ARBA" id="ARBA00022737"/>
    </source>
</evidence>
<dbReference type="GO" id="GO:0005634">
    <property type="term" value="C:nucleus"/>
    <property type="evidence" value="ECO:0007669"/>
    <property type="project" value="TreeGrafter"/>
</dbReference>
<protein>
    <recommendedName>
        <fullName evidence="6">F-box domain-containing protein</fullName>
    </recommendedName>
</protein>
<gene>
    <name evidence="4" type="ORF">FDP41_009183</name>
</gene>
<dbReference type="GO" id="GO:0006913">
    <property type="term" value="P:nucleocytoplasmic transport"/>
    <property type="evidence" value="ECO:0007669"/>
    <property type="project" value="TreeGrafter"/>
</dbReference>
<dbReference type="AlphaFoldDB" id="A0A6A5BDX9"/>
<dbReference type="OrthoDB" id="272549at2759"/>
<name>A0A6A5BDX9_NAEFO</name>
<dbReference type="InterPro" id="IPR001611">
    <property type="entry name" value="Leu-rich_rpt"/>
</dbReference>
<dbReference type="VEuPathDB" id="AmoebaDB:NF0105840"/>
<evidence type="ECO:0000313" key="5">
    <source>
        <dbReference type="Proteomes" id="UP000444721"/>
    </source>
</evidence>
<dbReference type="InterPro" id="IPR032675">
    <property type="entry name" value="LRR_dom_sf"/>
</dbReference>
<keyword evidence="3" id="KW-0677">Repeat</keyword>
<dbReference type="GO" id="GO:0005829">
    <property type="term" value="C:cytosol"/>
    <property type="evidence" value="ECO:0007669"/>
    <property type="project" value="TreeGrafter"/>
</dbReference>
<evidence type="ECO:0008006" key="6">
    <source>
        <dbReference type="Google" id="ProtNLM"/>
    </source>
</evidence>
<comment type="caution">
    <text evidence="4">The sequence shown here is derived from an EMBL/GenBank/DDBJ whole genome shotgun (WGS) entry which is preliminary data.</text>
</comment>
<dbReference type="Proteomes" id="UP000444721">
    <property type="component" value="Unassembled WGS sequence"/>
</dbReference>
<dbReference type="Pfam" id="PF13516">
    <property type="entry name" value="LRR_6"/>
    <property type="match status" value="3"/>
</dbReference>
<dbReference type="VEuPathDB" id="AmoebaDB:NfTy_060520"/>
<accession>A0A6A5BDX9</accession>
<dbReference type="GeneID" id="68116400"/>
<evidence type="ECO:0000256" key="2">
    <source>
        <dbReference type="ARBA" id="ARBA00022614"/>
    </source>
</evidence>
<dbReference type="PROSITE" id="PS51450">
    <property type="entry name" value="LRR"/>
    <property type="match status" value="2"/>
</dbReference>
<evidence type="ECO:0000256" key="1">
    <source>
        <dbReference type="ARBA" id="ARBA00022468"/>
    </source>
</evidence>
<dbReference type="GO" id="GO:0048471">
    <property type="term" value="C:perinuclear region of cytoplasm"/>
    <property type="evidence" value="ECO:0007669"/>
    <property type="project" value="TreeGrafter"/>
</dbReference>
<dbReference type="GO" id="GO:0005096">
    <property type="term" value="F:GTPase activator activity"/>
    <property type="evidence" value="ECO:0007669"/>
    <property type="project" value="UniProtKB-KW"/>
</dbReference>
<dbReference type="VEuPathDB" id="AmoebaDB:FDP41_009183"/>
<dbReference type="PANTHER" id="PTHR24113:SF12">
    <property type="entry name" value="RAN GTPASE-ACTIVATING PROTEIN 1"/>
    <property type="match status" value="1"/>
</dbReference>
<dbReference type="RefSeq" id="XP_044556995.1">
    <property type="nucleotide sequence ID" value="XM_044713114.1"/>
</dbReference>
<dbReference type="GO" id="GO:0031267">
    <property type="term" value="F:small GTPase binding"/>
    <property type="evidence" value="ECO:0007669"/>
    <property type="project" value="TreeGrafter"/>
</dbReference>
<proteinExistence type="predicted"/>
<reference evidence="4 5" key="1">
    <citation type="journal article" date="2019" name="Sci. Rep.">
        <title>Nanopore sequencing improves the draft genome of the human pathogenic amoeba Naegleria fowleri.</title>
        <authorList>
            <person name="Liechti N."/>
            <person name="Schurch N."/>
            <person name="Bruggmann R."/>
            <person name="Wittwer M."/>
        </authorList>
    </citation>
    <scope>NUCLEOTIDE SEQUENCE [LARGE SCALE GENOMIC DNA]</scope>
    <source>
        <strain evidence="4 5">ATCC 30894</strain>
    </source>
</reference>
<dbReference type="OMA" id="IEPANAM"/>